<organism evidence="1 2">
    <name type="scientific">Scleroderma citrinum Foug A</name>
    <dbReference type="NCBI Taxonomy" id="1036808"/>
    <lineage>
        <taxon>Eukaryota</taxon>
        <taxon>Fungi</taxon>
        <taxon>Dikarya</taxon>
        <taxon>Basidiomycota</taxon>
        <taxon>Agaricomycotina</taxon>
        <taxon>Agaricomycetes</taxon>
        <taxon>Agaricomycetidae</taxon>
        <taxon>Boletales</taxon>
        <taxon>Sclerodermatineae</taxon>
        <taxon>Sclerodermataceae</taxon>
        <taxon>Scleroderma</taxon>
    </lineage>
</organism>
<dbReference type="AlphaFoldDB" id="A0A0C3DP95"/>
<sequence length="150" mass="16931">MQWIYTRYQTFPKSQMDIDRWLCYQSLQQNTIRISFMYLYLTSGEEKNDGRGDMRREALQMIRYVGVALLSSTAIDICNGRGGGSTNLGVSEIHRGVKTKVSEQMGGKVHQRRVSEISSGDDDGSGEKVALPARFSGWLAFVFFWGSANE</sequence>
<protein>
    <submittedName>
        <fullName evidence="1">Uncharacterized protein</fullName>
    </submittedName>
</protein>
<keyword evidence="2" id="KW-1185">Reference proteome</keyword>
<accession>A0A0C3DP95</accession>
<reference evidence="1 2" key="1">
    <citation type="submission" date="2014-04" db="EMBL/GenBank/DDBJ databases">
        <authorList>
            <consortium name="DOE Joint Genome Institute"/>
            <person name="Kuo A."/>
            <person name="Kohler A."/>
            <person name="Nagy L.G."/>
            <person name="Floudas D."/>
            <person name="Copeland A."/>
            <person name="Barry K.W."/>
            <person name="Cichocki N."/>
            <person name="Veneault-Fourrey C."/>
            <person name="LaButti K."/>
            <person name="Lindquist E.A."/>
            <person name="Lipzen A."/>
            <person name="Lundell T."/>
            <person name="Morin E."/>
            <person name="Murat C."/>
            <person name="Sun H."/>
            <person name="Tunlid A."/>
            <person name="Henrissat B."/>
            <person name="Grigoriev I.V."/>
            <person name="Hibbett D.S."/>
            <person name="Martin F."/>
            <person name="Nordberg H.P."/>
            <person name="Cantor M.N."/>
            <person name="Hua S.X."/>
        </authorList>
    </citation>
    <scope>NUCLEOTIDE SEQUENCE [LARGE SCALE GENOMIC DNA]</scope>
    <source>
        <strain evidence="1 2">Foug A</strain>
    </source>
</reference>
<dbReference type="Proteomes" id="UP000053989">
    <property type="component" value="Unassembled WGS sequence"/>
</dbReference>
<proteinExistence type="predicted"/>
<gene>
    <name evidence="1" type="ORF">SCLCIDRAFT_1104083</name>
</gene>
<name>A0A0C3DP95_9AGAM</name>
<dbReference type="HOGENOM" id="CLU_1741668_0_0_1"/>
<dbReference type="InParanoid" id="A0A0C3DP95"/>
<evidence type="ECO:0000313" key="2">
    <source>
        <dbReference type="Proteomes" id="UP000053989"/>
    </source>
</evidence>
<reference evidence="2" key="2">
    <citation type="submission" date="2015-01" db="EMBL/GenBank/DDBJ databases">
        <title>Evolutionary Origins and Diversification of the Mycorrhizal Mutualists.</title>
        <authorList>
            <consortium name="DOE Joint Genome Institute"/>
            <consortium name="Mycorrhizal Genomics Consortium"/>
            <person name="Kohler A."/>
            <person name="Kuo A."/>
            <person name="Nagy L.G."/>
            <person name="Floudas D."/>
            <person name="Copeland A."/>
            <person name="Barry K.W."/>
            <person name="Cichocki N."/>
            <person name="Veneault-Fourrey C."/>
            <person name="LaButti K."/>
            <person name="Lindquist E.A."/>
            <person name="Lipzen A."/>
            <person name="Lundell T."/>
            <person name="Morin E."/>
            <person name="Murat C."/>
            <person name="Riley R."/>
            <person name="Ohm R."/>
            <person name="Sun H."/>
            <person name="Tunlid A."/>
            <person name="Henrissat B."/>
            <person name="Grigoriev I.V."/>
            <person name="Hibbett D.S."/>
            <person name="Martin F."/>
        </authorList>
    </citation>
    <scope>NUCLEOTIDE SEQUENCE [LARGE SCALE GENOMIC DNA]</scope>
    <source>
        <strain evidence="2">Foug A</strain>
    </source>
</reference>
<dbReference type="EMBL" id="KN822092">
    <property type="protein sequence ID" value="KIM58029.1"/>
    <property type="molecule type" value="Genomic_DNA"/>
</dbReference>
<evidence type="ECO:0000313" key="1">
    <source>
        <dbReference type="EMBL" id="KIM58029.1"/>
    </source>
</evidence>